<dbReference type="InterPro" id="IPR016035">
    <property type="entry name" value="Acyl_Trfase/lysoPLipase"/>
</dbReference>
<dbReference type="Gene3D" id="3.40.1090.10">
    <property type="entry name" value="Cytosolic phospholipase A2 catalytic domain"/>
    <property type="match status" value="1"/>
</dbReference>
<organism evidence="2 3">
    <name type="scientific">Portunus trituberculatus</name>
    <name type="common">Swimming crab</name>
    <name type="synonym">Neptunus trituberculatus</name>
    <dbReference type="NCBI Taxonomy" id="210409"/>
    <lineage>
        <taxon>Eukaryota</taxon>
        <taxon>Metazoa</taxon>
        <taxon>Ecdysozoa</taxon>
        <taxon>Arthropoda</taxon>
        <taxon>Crustacea</taxon>
        <taxon>Multicrustacea</taxon>
        <taxon>Malacostraca</taxon>
        <taxon>Eumalacostraca</taxon>
        <taxon>Eucarida</taxon>
        <taxon>Decapoda</taxon>
        <taxon>Pleocyemata</taxon>
        <taxon>Brachyura</taxon>
        <taxon>Eubrachyura</taxon>
        <taxon>Portunoidea</taxon>
        <taxon>Portunidae</taxon>
        <taxon>Portuninae</taxon>
        <taxon>Portunus</taxon>
    </lineage>
</organism>
<dbReference type="SUPFAM" id="SSF52151">
    <property type="entry name" value="FabD/lysophospholipase-like"/>
    <property type="match status" value="1"/>
</dbReference>
<dbReference type="PANTHER" id="PTHR24139">
    <property type="entry name" value="CALCIUM-INDEPENDENT PHOSPHOLIPASE A2"/>
    <property type="match status" value="1"/>
</dbReference>
<accession>A0A5B7DQS2</accession>
<dbReference type="Proteomes" id="UP000324222">
    <property type="component" value="Unassembled WGS sequence"/>
</dbReference>
<sequence length="191" mass="21299">MVQWNHSCFVGRGVSKHIVLNPYRAFGRFIDGGLISNNPTLDMLTEIFEYNTTLLALGRESEAVQPTTVISLGTGRPPVTRVDAIDCFKPESMWSTVQMAFGLSNIAKMLIDQATMADNRTVDRARAWCATCGIVYQRLSPQLSLDVQLDEKQDEILINALWETMILFNHRNDTSITQAPTPCPDATYPSS</sequence>
<dbReference type="EMBL" id="VSRR010001187">
    <property type="protein sequence ID" value="MPC23286.1"/>
    <property type="molecule type" value="Genomic_DNA"/>
</dbReference>
<evidence type="ECO:0000256" key="1">
    <source>
        <dbReference type="ARBA" id="ARBA00022801"/>
    </source>
</evidence>
<dbReference type="GO" id="GO:0047499">
    <property type="term" value="F:calcium-independent phospholipase A2 activity"/>
    <property type="evidence" value="ECO:0007669"/>
    <property type="project" value="InterPro"/>
</dbReference>
<keyword evidence="1" id="KW-0378">Hydrolase</keyword>
<dbReference type="PANTHER" id="PTHR24139:SF34">
    <property type="entry name" value="85_88 KDA CALCIUM-INDEPENDENT PHOSPHOLIPASE A2"/>
    <property type="match status" value="1"/>
</dbReference>
<dbReference type="GO" id="GO:0005739">
    <property type="term" value="C:mitochondrion"/>
    <property type="evidence" value="ECO:0007669"/>
    <property type="project" value="TreeGrafter"/>
</dbReference>
<gene>
    <name evidence="2" type="primary">PLA2G6</name>
    <name evidence="2" type="ORF">E2C01_016327</name>
</gene>
<protein>
    <submittedName>
        <fullName evidence="2">85/ calcium-independent phospholipase A2</fullName>
    </submittedName>
</protein>
<evidence type="ECO:0000313" key="2">
    <source>
        <dbReference type="EMBL" id="MPC23286.1"/>
    </source>
</evidence>
<proteinExistence type="predicted"/>
<name>A0A5B7DQS2_PORTR</name>
<dbReference type="GO" id="GO:2000304">
    <property type="term" value="P:positive regulation of ceramide biosynthetic process"/>
    <property type="evidence" value="ECO:0007669"/>
    <property type="project" value="TreeGrafter"/>
</dbReference>
<evidence type="ECO:0000313" key="3">
    <source>
        <dbReference type="Proteomes" id="UP000324222"/>
    </source>
</evidence>
<dbReference type="OrthoDB" id="10021675at2759"/>
<reference evidence="2 3" key="1">
    <citation type="submission" date="2019-05" db="EMBL/GenBank/DDBJ databases">
        <title>Another draft genome of Portunus trituberculatus and its Hox gene families provides insights of decapod evolution.</title>
        <authorList>
            <person name="Jeong J.-H."/>
            <person name="Song I."/>
            <person name="Kim S."/>
            <person name="Choi T."/>
            <person name="Kim D."/>
            <person name="Ryu S."/>
            <person name="Kim W."/>
        </authorList>
    </citation>
    <scope>NUCLEOTIDE SEQUENCE [LARGE SCALE GENOMIC DNA]</scope>
    <source>
        <tissue evidence="2">Muscle</tissue>
    </source>
</reference>
<keyword evidence="3" id="KW-1185">Reference proteome</keyword>
<dbReference type="GO" id="GO:0052816">
    <property type="term" value="F:long-chain fatty acyl-CoA hydrolase activity"/>
    <property type="evidence" value="ECO:0007669"/>
    <property type="project" value="TreeGrafter"/>
</dbReference>
<comment type="caution">
    <text evidence="2">The sequence shown here is derived from an EMBL/GenBank/DDBJ whole genome shotgun (WGS) entry which is preliminary data.</text>
</comment>
<dbReference type="AlphaFoldDB" id="A0A5B7DQS2"/>
<dbReference type="InterPro" id="IPR047148">
    <property type="entry name" value="PLPL9"/>
</dbReference>